<evidence type="ECO:0000256" key="2">
    <source>
        <dbReference type="ARBA" id="ARBA00022448"/>
    </source>
</evidence>
<evidence type="ECO:0000313" key="10">
    <source>
        <dbReference type="EMBL" id="TFZ04371.1"/>
    </source>
</evidence>
<proteinExistence type="inferred from homology"/>
<feature type="transmembrane region" description="Helical" evidence="9">
    <location>
        <begin position="13"/>
        <end position="31"/>
    </location>
</feature>
<dbReference type="RefSeq" id="WP_135283253.1">
    <property type="nucleotide sequence ID" value="NZ_SMLL01000001.1"/>
</dbReference>
<dbReference type="EMBL" id="SMLL01000001">
    <property type="protein sequence ID" value="TFZ04371.1"/>
    <property type="molecule type" value="Genomic_DNA"/>
</dbReference>
<sequence length="382" mass="39779">MSPDASLATLTQYVLWGGLLIGVVFGAVSQSTRFCVRGAIADWVIFRGPARLVAWFVAVAVGAVCVQLLIASGSFDASRTLAWSDRLLWASALFGGLLFGYGMILCGGCPQRSLVKAGQGNMKSVLTLLVVAIAALMTLRGLLASLRVSVFDRWSVQLSGPQDLGHVLSSALGLSAGSLRWLLTLLIVAVVAAFAWRVRRSLDAGTVIGGALVGLLLGAALVLTGHIGFIAEHPETLESAWLGTQSRRPEGLSFAAPMGHLLDLVTMWTDQSTVLSFGVAVVLGVLGGSFASARLRGDFRWEMFASPREFGEHLLGGVLMGFGGVTALGCSVGNGVTGLALLSSGAVLAVIGIVAGARAALWVQDRHSQRADKHATASTQLA</sequence>
<gene>
    <name evidence="10" type="ORF">EZ242_01025</name>
</gene>
<keyword evidence="4" id="KW-0997">Cell inner membrane</keyword>
<dbReference type="GO" id="GO:0005886">
    <property type="term" value="C:plasma membrane"/>
    <property type="evidence" value="ECO:0007669"/>
    <property type="project" value="UniProtKB-SubCell"/>
</dbReference>
<protein>
    <submittedName>
        <fullName evidence="10">YeeE/YedE family protein</fullName>
    </submittedName>
</protein>
<evidence type="ECO:0000256" key="9">
    <source>
        <dbReference type="SAM" id="Phobius"/>
    </source>
</evidence>
<feature type="transmembrane region" description="Helical" evidence="9">
    <location>
        <begin position="340"/>
        <end position="363"/>
    </location>
</feature>
<comment type="caution">
    <text evidence="10">The sequence shown here is derived from an EMBL/GenBank/DDBJ whole genome shotgun (WGS) entry which is preliminary data.</text>
</comment>
<feature type="transmembrane region" description="Helical" evidence="9">
    <location>
        <begin position="274"/>
        <end position="293"/>
    </location>
</feature>
<dbReference type="Pfam" id="PF04143">
    <property type="entry name" value="Sulf_transp"/>
    <property type="match status" value="1"/>
</dbReference>
<keyword evidence="7 9" id="KW-0472">Membrane</keyword>
<comment type="similarity">
    <text evidence="8">Belongs to the TsuA/YedE (TC 9.B.102) family.</text>
</comment>
<evidence type="ECO:0000256" key="7">
    <source>
        <dbReference type="ARBA" id="ARBA00023136"/>
    </source>
</evidence>
<evidence type="ECO:0000256" key="6">
    <source>
        <dbReference type="ARBA" id="ARBA00022989"/>
    </source>
</evidence>
<keyword evidence="5 9" id="KW-0812">Transmembrane</keyword>
<dbReference type="InterPro" id="IPR007272">
    <property type="entry name" value="Sulf_transp_TsuA/YedE"/>
</dbReference>
<dbReference type="PANTHER" id="PTHR30574:SF1">
    <property type="entry name" value="SULPHUR TRANSPORT DOMAIN-CONTAINING PROTEIN"/>
    <property type="match status" value="1"/>
</dbReference>
<feature type="transmembrane region" description="Helical" evidence="9">
    <location>
        <begin position="125"/>
        <end position="146"/>
    </location>
</feature>
<dbReference type="OrthoDB" id="9794165at2"/>
<dbReference type="PANTHER" id="PTHR30574">
    <property type="entry name" value="INNER MEMBRANE PROTEIN YEDE"/>
    <property type="match status" value="1"/>
</dbReference>
<keyword evidence="2" id="KW-0813">Transport</keyword>
<comment type="subcellular location">
    <subcellularLocation>
        <location evidence="1">Cell inner membrane</location>
        <topology evidence="1">Multi-pass membrane protein</topology>
    </subcellularLocation>
</comment>
<dbReference type="AlphaFoldDB" id="A0A4Z0BZG9"/>
<feature type="transmembrane region" description="Helical" evidence="9">
    <location>
        <begin position="314"/>
        <end position="334"/>
    </location>
</feature>
<feature type="transmembrane region" description="Helical" evidence="9">
    <location>
        <begin position="208"/>
        <end position="231"/>
    </location>
</feature>
<reference evidence="10 11" key="1">
    <citation type="submission" date="2019-03" db="EMBL/GenBank/DDBJ databases">
        <title>Ramlibacter rhizophilus CCTCC AB2015357, whole genome shotgun sequence.</title>
        <authorList>
            <person name="Zhang X."/>
            <person name="Feng G."/>
            <person name="Zhu H."/>
        </authorList>
    </citation>
    <scope>NUCLEOTIDE SEQUENCE [LARGE SCALE GENOMIC DNA]</scope>
    <source>
        <strain evidence="10 11">CCTCC AB2015357</strain>
    </source>
</reference>
<evidence type="ECO:0000256" key="5">
    <source>
        <dbReference type="ARBA" id="ARBA00022692"/>
    </source>
</evidence>
<evidence type="ECO:0000256" key="1">
    <source>
        <dbReference type="ARBA" id="ARBA00004429"/>
    </source>
</evidence>
<feature type="transmembrane region" description="Helical" evidence="9">
    <location>
        <begin position="178"/>
        <end position="196"/>
    </location>
</feature>
<name>A0A4Z0BZG9_9BURK</name>
<accession>A0A4Z0BZG9</accession>
<keyword evidence="3" id="KW-1003">Cell membrane</keyword>
<dbReference type="Proteomes" id="UP000297564">
    <property type="component" value="Unassembled WGS sequence"/>
</dbReference>
<organism evidence="10 11">
    <name type="scientific">Ramlibacter rhizophilus</name>
    <dbReference type="NCBI Taxonomy" id="1781167"/>
    <lineage>
        <taxon>Bacteria</taxon>
        <taxon>Pseudomonadati</taxon>
        <taxon>Pseudomonadota</taxon>
        <taxon>Betaproteobacteria</taxon>
        <taxon>Burkholderiales</taxon>
        <taxon>Comamonadaceae</taxon>
        <taxon>Ramlibacter</taxon>
    </lineage>
</organism>
<feature type="transmembrane region" description="Helical" evidence="9">
    <location>
        <begin position="87"/>
        <end position="104"/>
    </location>
</feature>
<keyword evidence="6 9" id="KW-1133">Transmembrane helix</keyword>
<evidence type="ECO:0000256" key="8">
    <source>
        <dbReference type="ARBA" id="ARBA00035655"/>
    </source>
</evidence>
<evidence type="ECO:0000256" key="4">
    <source>
        <dbReference type="ARBA" id="ARBA00022519"/>
    </source>
</evidence>
<feature type="transmembrane region" description="Helical" evidence="9">
    <location>
        <begin position="52"/>
        <end position="75"/>
    </location>
</feature>
<evidence type="ECO:0000256" key="3">
    <source>
        <dbReference type="ARBA" id="ARBA00022475"/>
    </source>
</evidence>
<evidence type="ECO:0000313" key="11">
    <source>
        <dbReference type="Proteomes" id="UP000297564"/>
    </source>
</evidence>
<keyword evidence="11" id="KW-1185">Reference proteome</keyword>